<evidence type="ECO:0000256" key="1">
    <source>
        <dbReference type="SAM" id="MobiDB-lite"/>
    </source>
</evidence>
<evidence type="ECO:0000313" key="3">
    <source>
        <dbReference type="Proteomes" id="UP000297245"/>
    </source>
</evidence>
<reference evidence="2 3" key="1">
    <citation type="journal article" date="2019" name="Nat. Ecol. Evol.">
        <title>Megaphylogeny resolves global patterns of mushroom evolution.</title>
        <authorList>
            <person name="Varga T."/>
            <person name="Krizsan K."/>
            <person name="Foldi C."/>
            <person name="Dima B."/>
            <person name="Sanchez-Garcia M."/>
            <person name="Sanchez-Ramirez S."/>
            <person name="Szollosi G.J."/>
            <person name="Szarkandi J.G."/>
            <person name="Papp V."/>
            <person name="Albert L."/>
            <person name="Andreopoulos W."/>
            <person name="Angelini C."/>
            <person name="Antonin V."/>
            <person name="Barry K.W."/>
            <person name="Bougher N.L."/>
            <person name="Buchanan P."/>
            <person name="Buyck B."/>
            <person name="Bense V."/>
            <person name="Catcheside P."/>
            <person name="Chovatia M."/>
            <person name="Cooper J."/>
            <person name="Damon W."/>
            <person name="Desjardin D."/>
            <person name="Finy P."/>
            <person name="Geml J."/>
            <person name="Haridas S."/>
            <person name="Hughes K."/>
            <person name="Justo A."/>
            <person name="Karasinski D."/>
            <person name="Kautmanova I."/>
            <person name="Kiss B."/>
            <person name="Kocsube S."/>
            <person name="Kotiranta H."/>
            <person name="LaButti K.M."/>
            <person name="Lechner B.E."/>
            <person name="Liimatainen K."/>
            <person name="Lipzen A."/>
            <person name="Lukacs Z."/>
            <person name="Mihaltcheva S."/>
            <person name="Morgado L.N."/>
            <person name="Niskanen T."/>
            <person name="Noordeloos M.E."/>
            <person name="Ohm R.A."/>
            <person name="Ortiz-Santana B."/>
            <person name="Ovrebo C."/>
            <person name="Racz N."/>
            <person name="Riley R."/>
            <person name="Savchenko A."/>
            <person name="Shiryaev A."/>
            <person name="Soop K."/>
            <person name="Spirin V."/>
            <person name="Szebenyi C."/>
            <person name="Tomsovsky M."/>
            <person name="Tulloss R.E."/>
            <person name="Uehling J."/>
            <person name="Grigoriev I.V."/>
            <person name="Vagvolgyi C."/>
            <person name="Papp T."/>
            <person name="Martin F.M."/>
            <person name="Miettinen O."/>
            <person name="Hibbett D.S."/>
            <person name="Nagy L.G."/>
        </authorList>
    </citation>
    <scope>NUCLEOTIDE SEQUENCE [LARGE SCALE GENOMIC DNA]</scope>
    <source>
        <strain evidence="2 3">CBS 962.96</strain>
    </source>
</reference>
<protein>
    <submittedName>
        <fullName evidence="2">Uncharacterized protein</fullName>
    </submittedName>
</protein>
<proteinExistence type="predicted"/>
<sequence>MARVYSTPNSRLDDNARRLTQDYPAFGENLSRASSRSSNASNTSRSAYPRVPEDILDQIDEARSARDRALANWNSARQDPDVTQARAAELGSEYLEAQQELDRAKHQHRLFYVGRPSELSTGTTPRLAAPTPLRAVPKQLEIRLKQGEDPRNLGHRANAEVQVTDKTFARIERTCAKLSSSHVISPSRPYPPPLLAPSPLQLPVQLSLQPVPEDPVPFLEQEGHGTSVCGDEPLKITDRPNLTRSEHDHAKVLDRRVEPTWSALSPLLTASSLPTGFENSAPSREQRETSRKPVLDLDHGVHFKTGEEVGIVVGGE</sequence>
<organism evidence="2 3">
    <name type="scientific">Dendrothele bispora (strain CBS 962.96)</name>
    <dbReference type="NCBI Taxonomy" id="1314807"/>
    <lineage>
        <taxon>Eukaryota</taxon>
        <taxon>Fungi</taxon>
        <taxon>Dikarya</taxon>
        <taxon>Basidiomycota</taxon>
        <taxon>Agaricomycotina</taxon>
        <taxon>Agaricomycetes</taxon>
        <taxon>Agaricomycetidae</taxon>
        <taxon>Agaricales</taxon>
        <taxon>Agaricales incertae sedis</taxon>
        <taxon>Dendrothele</taxon>
    </lineage>
</organism>
<dbReference type="Proteomes" id="UP000297245">
    <property type="component" value="Unassembled WGS sequence"/>
</dbReference>
<feature type="compositionally biased region" description="Low complexity" evidence="1">
    <location>
        <begin position="29"/>
        <end position="47"/>
    </location>
</feature>
<name>A0A4S8KQL7_DENBC</name>
<dbReference type="AlphaFoldDB" id="A0A4S8KQL7"/>
<accession>A0A4S8KQL7</accession>
<feature type="compositionally biased region" description="Basic and acidic residues" evidence="1">
    <location>
        <begin position="11"/>
        <end position="20"/>
    </location>
</feature>
<feature type="region of interest" description="Disordered" evidence="1">
    <location>
        <begin position="1"/>
        <end position="51"/>
    </location>
</feature>
<dbReference type="EMBL" id="ML180287">
    <property type="protein sequence ID" value="THU77989.1"/>
    <property type="molecule type" value="Genomic_DNA"/>
</dbReference>
<feature type="compositionally biased region" description="Polar residues" evidence="1">
    <location>
        <begin position="1"/>
        <end position="10"/>
    </location>
</feature>
<feature type="compositionally biased region" description="Basic and acidic residues" evidence="1">
    <location>
        <begin position="284"/>
        <end position="298"/>
    </location>
</feature>
<feature type="region of interest" description="Disordered" evidence="1">
    <location>
        <begin position="271"/>
        <end position="298"/>
    </location>
</feature>
<keyword evidence="3" id="KW-1185">Reference proteome</keyword>
<evidence type="ECO:0000313" key="2">
    <source>
        <dbReference type="EMBL" id="THU77989.1"/>
    </source>
</evidence>
<gene>
    <name evidence="2" type="ORF">K435DRAFT_877146</name>
</gene>